<dbReference type="AlphaFoldDB" id="A0A5C5WIW1"/>
<keyword evidence="1" id="KW-0472">Membrane</keyword>
<comment type="caution">
    <text evidence="2">The sequence shown here is derived from an EMBL/GenBank/DDBJ whole genome shotgun (WGS) entry which is preliminary data.</text>
</comment>
<feature type="transmembrane region" description="Helical" evidence="1">
    <location>
        <begin position="367"/>
        <end position="386"/>
    </location>
</feature>
<proteinExistence type="predicted"/>
<organism evidence="2 3">
    <name type="scientific">Thalassoglobus neptunius</name>
    <dbReference type="NCBI Taxonomy" id="1938619"/>
    <lineage>
        <taxon>Bacteria</taxon>
        <taxon>Pseudomonadati</taxon>
        <taxon>Planctomycetota</taxon>
        <taxon>Planctomycetia</taxon>
        <taxon>Planctomycetales</taxon>
        <taxon>Planctomycetaceae</taxon>
        <taxon>Thalassoglobus</taxon>
    </lineage>
</organism>
<dbReference type="RefSeq" id="WP_146511200.1">
    <property type="nucleotide sequence ID" value="NZ_SIHI01000016.1"/>
</dbReference>
<keyword evidence="3" id="KW-1185">Reference proteome</keyword>
<gene>
    <name evidence="2" type="ORF">KOR42_37690</name>
</gene>
<name>A0A5C5WIW1_9PLAN</name>
<evidence type="ECO:0000313" key="2">
    <source>
        <dbReference type="EMBL" id="TWT49951.1"/>
    </source>
</evidence>
<keyword evidence="1" id="KW-1133">Transmembrane helix</keyword>
<sequence length="652" mass="73732">MLKPANRSDLKTHFVSTSMRVRGNDQQALHTFVLSLVAALTIFLSPCFTYAQNSDPNLITVSEVQWGFDGRVLLDHFIPVTFQVHNLGPNPWQGELKLQRTIRQREHVFGGTYVQPVTLQGEETRWVQMVVYVPNDVEDWSLSWGPDKNHSVDFPPVVEGERATLLVYDTDGVQQGSSVLKRMSEDRFPTTIAALDGLRGLILDSPPFWQGARIRALRDWLYSGGRIYILFGPDRTYPVFPKAMDFLNRQEDFFQIGQGTVQRIPLTADEFSLEEARTQLFNEELTDKKQQILKEKLERQQTPVLAQAMEVSQSVWTKNADIFRELIEFSKFQRKWWLIYPAVIAYLFLLFPTCFQIGTEQRAVRTFYIVFLSSALLFSLVFALLGKVGGGVRSRIRTVAVARTLGDGAFDVTGWSTLANVFAGEFDVEFAGTGGSLTTAQEVEAADVNMLTGTDCWASAKMPPDSRQTFHYRTRVTTDFGQPVLLTHSISGLRLLSISIDISEAISQDPLQAFVIYNGTIYELDVTSPTLTLATGKKPTDLETYLYRPYSFGFNTWNAWNLQSTGDEEEDEKLIGLLRYKVMNRLLVGSSFGLTESVDPIQLKLPDGTARLLILAELPEEMRAKTDHFPDQEGVVMYFYDFELDLGSRAQQ</sequence>
<feature type="transmembrane region" description="Helical" evidence="1">
    <location>
        <begin position="336"/>
        <end position="355"/>
    </location>
</feature>
<reference evidence="2 3" key="1">
    <citation type="submission" date="2019-02" db="EMBL/GenBank/DDBJ databases">
        <title>Deep-cultivation of Planctomycetes and their phenomic and genomic characterization uncovers novel biology.</title>
        <authorList>
            <person name="Wiegand S."/>
            <person name="Jogler M."/>
            <person name="Boedeker C."/>
            <person name="Pinto D."/>
            <person name="Vollmers J."/>
            <person name="Rivas-Marin E."/>
            <person name="Kohn T."/>
            <person name="Peeters S.H."/>
            <person name="Heuer A."/>
            <person name="Rast P."/>
            <person name="Oberbeckmann S."/>
            <person name="Bunk B."/>
            <person name="Jeske O."/>
            <person name="Meyerdierks A."/>
            <person name="Storesund J.E."/>
            <person name="Kallscheuer N."/>
            <person name="Luecker S."/>
            <person name="Lage O.M."/>
            <person name="Pohl T."/>
            <person name="Merkel B.J."/>
            <person name="Hornburger P."/>
            <person name="Mueller R.-W."/>
            <person name="Bruemmer F."/>
            <person name="Labrenz M."/>
            <person name="Spormann A.M."/>
            <person name="Op Den Camp H."/>
            <person name="Overmann J."/>
            <person name="Amann R."/>
            <person name="Jetten M.S.M."/>
            <person name="Mascher T."/>
            <person name="Medema M.H."/>
            <person name="Devos D.P."/>
            <person name="Kaster A.-K."/>
            <person name="Ovreas L."/>
            <person name="Rohde M."/>
            <person name="Galperin M.Y."/>
            <person name="Jogler C."/>
        </authorList>
    </citation>
    <scope>NUCLEOTIDE SEQUENCE [LARGE SCALE GENOMIC DNA]</scope>
    <source>
        <strain evidence="2 3">KOR42</strain>
    </source>
</reference>
<evidence type="ECO:0000313" key="3">
    <source>
        <dbReference type="Proteomes" id="UP000317243"/>
    </source>
</evidence>
<accession>A0A5C5WIW1</accession>
<feature type="transmembrane region" description="Helical" evidence="1">
    <location>
        <begin position="28"/>
        <end position="51"/>
    </location>
</feature>
<keyword evidence="1" id="KW-0812">Transmembrane</keyword>
<dbReference type="Proteomes" id="UP000317243">
    <property type="component" value="Unassembled WGS sequence"/>
</dbReference>
<evidence type="ECO:0000256" key="1">
    <source>
        <dbReference type="SAM" id="Phobius"/>
    </source>
</evidence>
<dbReference type="EMBL" id="SIHI01000016">
    <property type="protein sequence ID" value="TWT49951.1"/>
    <property type="molecule type" value="Genomic_DNA"/>
</dbReference>
<dbReference type="OrthoDB" id="214230at2"/>
<protein>
    <submittedName>
        <fullName evidence="2">Uncharacterized protein</fullName>
    </submittedName>
</protein>